<dbReference type="InterPro" id="IPR000531">
    <property type="entry name" value="Beta-barrel_TonB"/>
</dbReference>
<dbReference type="Proteomes" id="UP000215595">
    <property type="component" value="Unassembled WGS sequence"/>
</dbReference>
<proteinExistence type="inferred from homology"/>
<dbReference type="InterPro" id="IPR012910">
    <property type="entry name" value="Plug_dom"/>
</dbReference>
<evidence type="ECO:0000256" key="4">
    <source>
        <dbReference type="ARBA" id="ARBA00022692"/>
    </source>
</evidence>
<evidence type="ECO:0000256" key="5">
    <source>
        <dbReference type="ARBA" id="ARBA00023077"/>
    </source>
</evidence>
<sequence length="865" mass="94486">MTVMHKSIRTRSIHFIASTSVLALLAGPALAQERQEDQLDEIVVTGQARAVQQAIAAKRETFQVSDGVSSDDIGRLPDHNTAAALRRIPGVSVQEDQGEPRFPVLRGLPSTYNRTTIDGAVVASVGNGDRTVPLDIVPSTLARRLEVVKTVTPDMDANAIGGTINILSRSAIDEGRPFFAGTAALGFYEQSGDQRDEQQSGRANFTAGTVFGDTDQFGVVLSASYYLRDSDIPQVEVASPSYREYTAAGAPANFGTGNGILVPIQRRLFYYNNNRERIGGRIAFEWRPFDGLTLVAAGLYNAMKDDEERIESRYEQVGAVTAQTDTTGTFASGRNILGLGRFQIDRSVWAGTLGADWDLSDTLTWTGDFVYSGAELDNPESTEEFRTSDAFGFRYDTSGFFPRFDAINPAALGVAGNYNFTNRSELLRSSQEDIYEARSDLAFRTDALGDRLDLKVGGVIRSTERVFDQNTGSFSQQAGLNYTLAPVAQPGPTPLVQGIYPFGLRIDSAAAEAFFQANRARFNGTFNTLSADYEVTEDVYAAFAQATLGLGTLTLVGGVRYEATEVESQSVRINGATITPISAEGDYDHWLPSLHATWEIGEDLIVRGAWTNTIGRPNFSSITAREQINLTGTVPSLSRGNPNLQPRESEGFDLSVEWYIPRGVLAAGVFSKDIENEIFSLNTVEQLDLGLGRGVETVNVSQPTNAETATIQGLELSYQQSLFFLPGWLDGFGVGANATFLDTEFRFRTAAGVRTTGFVLQPDQTYNAQVYYQRGPFEGRVSYNYIGRFLEGANASQPAADQYWKSRGTFDAQVSWRFNDAVTVFAEAENLTDEGRREVTGPNADLLQESAEYGRVLWIGVSGRF</sequence>
<dbReference type="CDD" id="cd01347">
    <property type="entry name" value="ligand_gated_channel"/>
    <property type="match status" value="1"/>
</dbReference>
<protein>
    <submittedName>
        <fullName evidence="13">TonB-dependent receptor</fullName>
    </submittedName>
</protein>
<dbReference type="AlphaFoldDB" id="A0A258FFZ5"/>
<dbReference type="Gene3D" id="2.170.130.10">
    <property type="entry name" value="TonB-dependent receptor, plug domain"/>
    <property type="match status" value="1"/>
</dbReference>
<keyword evidence="13" id="KW-0675">Receptor</keyword>
<keyword evidence="3 8" id="KW-1134">Transmembrane beta strand</keyword>
<feature type="domain" description="TonB-dependent receptor-like beta-barrel" evidence="11">
    <location>
        <begin position="411"/>
        <end position="831"/>
    </location>
</feature>
<dbReference type="InterPro" id="IPR010104">
    <property type="entry name" value="TonB_rcpt_bac"/>
</dbReference>
<dbReference type="PANTHER" id="PTHR40980:SF4">
    <property type="entry name" value="TONB-DEPENDENT RECEPTOR-LIKE BETA-BARREL DOMAIN-CONTAINING PROTEIN"/>
    <property type="match status" value="1"/>
</dbReference>
<keyword evidence="6 8" id="KW-0472">Membrane</keyword>
<feature type="domain" description="TonB-dependent receptor plug" evidence="12">
    <location>
        <begin position="58"/>
        <end position="163"/>
    </location>
</feature>
<evidence type="ECO:0000256" key="2">
    <source>
        <dbReference type="ARBA" id="ARBA00022448"/>
    </source>
</evidence>
<dbReference type="SUPFAM" id="SSF56935">
    <property type="entry name" value="Porins"/>
    <property type="match status" value="1"/>
</dbReference>
<keyword evidence="5 9" id="KW-0798">TonB box</keyword>
<evidence type="ECO:0000259" key="11">
    <source>
        <dbReference type="Pfam" id="PF00593"/>
    </source>
</evidence>
<evidence type="ECO:0000256" key="3">
    <source>
        <dbReference type="ARBA" id="ARBA00022452"/>
    </source>
</evidence>
<keyword evidence="4 8" id="KW-0812">Transmembrane</keyword>
<comment type="subcellular location">
    <subcellularLocation>
        <location evidence="1 8">Cell outer membrane</location>
        <topology evidence="1 8">Multi-pass membrane protein</topology>
    </subcellularLocation>
</comment>
<dbReference type="Pfam" id="PF07715">
    <property type="entry name" value="Plug"/>
    <property type="match status" value="1"/>
</dbReference>
<feature type="chain" id="PRO_5013192096" evidence="10">
    <location>
        <begin position="32"/>
        <end position="865"/>
    </location>
</feature>
<evidence type="ECO:0000259" key="12">
    <source>
        <dbReference type="Pfam" id="PF07715"/>
    </source>
</evidence>
<evidence type="ECO:0000256" key="7">
    <source>
        <dbReference type="ARBA" id="ARBA00023237"/>
    </source>
</evidence>
<evidence type="ECO:0000313" key="13">
    <source>
        <dbReference type="EMBL" id="OYX30692.1"/>
    </source>
</evidence>
<dbReference type="EMBL" id="NCEB01000040">
    <property type="protein sequence ID" value="OYX30692.1"/>
    <property type="molecule type" value="Genomic_DNA"/>
</dbReference>
<organism evidence="13 14">
    <name type="scientific">Brevundimonas subvibrioides</name>
    <dbReference type="NCBI Taxonomy" id="74313"/>
    <lineage>
        <taxon>Bacteria</taxon>
        <taxon>Pseudomonadati</taxon>
        <taxon>Pseudomonadota</taxon>
        <taxon>Alphaproteobacteria</taxon>
        <taxon>Caulobacterales</taxon>
        <taxon>Caulobacteraceae</taxon>
        <taxon>Brevundimonas</taxon>
    </lineage>
</organism>
<dbReference type="Gene3D" id="2.40.170.20">
    <property type="entry name" value="TonB-dependent receptor, beta-barrel domain"/>
    <property type="match status" value="1"/>
</dbReference>
<reference evidence="13 14" key="1">
    <citation type="submission" date="2017-03" db="EMBL/GenBank/DDBJ databases">
        <title>Lifting the veil on microbial sulfur biogeochemistry in mining wastewaters.</title>
        <authorList>
            <person name="Kantor R.S."/>
            <person name="Colenbrander Nelson T."/>
            <person name="Marshall S."/>
            <person name="Bennett D."/>
            <person name="Apte S."/>
            <person name="Camacho D."/>
            <person name="Thomas B.C."/>
            <person name="Warren L.A."/>
            <person name="Banfield J.F."/>
        </authorList>
    </citation>
    <scope>NUCLEOTIDE SEQUENCE [LARGE SCALE GENOMIC DNA]</scope>
    <source>
        <strain evidence="13">32-69-9</strain>
    </source>
</reference>
<accession>A0A258FFZ5</accession>
<gene>
    <name evidence="13" type="ORF">B7Z01_14020</name>
</gene>
<keyword evidence="10" id="KW-0732">Signal</keyword>
<name>A0A258FFZ5_9CAUL</name>
<dbReference type="Pfam" id="PF00593">
    <property type="entry name" value="TonB_dep_Rec_b-barrel"/>
    <property type="match status" value="1"/>
</dbReference>
<evidence type="ECO:0000256" key="8">
    <source>
        <dbReference type="PROSITE-ProRule" id="PRU01360"/>
    </source>
</evidence>
<keyword evidence="7 8" id="KW-0998">Cell outer membrane</keyword>
<keyword evidence="2 8" id="KW-0813">Transport</keyword>
<comment type="similarity">
    <text evidence="8 9">Belongs to the TonB-dependent receptor family.</text>
</comment>
<dbReference type="PANTHER" id="PTHR40980">
    <property type="entry name" value="PLUG DOMAIN-CONTAINING PROTEIN"/>
    <property type="match status" value="1"/>
</dbReference>
<dbReference type="NCBIfam" id="TIGR01782">
    <property type="entry name" value="TonB-Xanth-Caul"/>
    <property type="match status" value="1"/>
</dbReference>
<evidence type="ECO:0000256" key="1">
    <source>
        <dbReference type="ARBA" id="ARBA00004571"/>
    </source>
</evidence>
<evidence type="ECO:0000256" key="10">
    <source>
        <dbReference type="SAM" id="SignalP"/>
    </source>
</evidence>
<dbReference type="InterPro" id="IPR036942">
    <property type="entry name" value="Beta-barrel_TonB_sf"/>
</dbReference>
<dbReference type="InterPro" id="IPR039426">
    <property type="entry name" value="TonB-dep_rcpt-like"/>
</dbReference>
<feature type="signal peptide" evidence="10">
    <location>
        <begin position="1"/>
        <end position="31"/>
    </location>
</feature>
<evidence type="ECO:0000256" key="6">
    <source>
        <dbReference type="ARBA" id="ARBA00023136"/>
    </source>
</evidence>
<comment type="caution">
    <text evidence="13">The sequence shown here is derived from an EMBL/GenBank/DDBJ whole genome shotgun (WGS) entry which is preliminary data.</text>
</comment>
<evidence type="ECO:0000313" key="14">
    <source>
        <dbReference type="Proteomes" id="UP000215595"/>
    </source>
</evidence>
<dbReference type="InterPro" id="IPR037066">
    <property type="entry name" value="Plug_dom_sf"/>
</dbReference>
<dbReference type="GO" id="GO:0009279">
    <property type="term" value="C:cell outer membrane"/>
    <property type="evidence" value="ECO:0007669"/>
    <property type="project" value="UniProtKB-SubCell"/>
</dbReference>
<dbReference type="PROSITE" id="PS52016">
    <property type="entry name" value="TONB_DEPENDENT_REC_3"/>
    <property type="match status" value="1"/>
</dbReference>
<evidence type="ECO:0000256" key="9">
    <source>
        <dbReference type="RuleBase" id="RU003357"/>
    </source>
</evidence>